<dbReference type="EMBL" id="MLYV02000581">
    <property type="protein sequence ID" value="PSR82560.1"/>
    <property type="molecule type" value="Genomic_DNA"/>
</dbReference>
<keyword evidence="2" id="KW-1133">Transmembrane helix</keyword>
<keyword evidence="2" id="KW-0472">Membrane</keyword>
<name>A0A2R6P0J1_9APHY</name>
<dbReference type="AlphaFoldDB" id="A0A2R6P0J1"/>
<accession>A0A2R6P0J1</accession>
<evidence type="ECO:0000256" key="1">
    <source>
        <dbReference type="SAM" id="MobiDB-lite"/>
    </source>
</evidence>
<organism evidence="3 4">
    <name type="scientific">Hermanssonia centrifuga</name>
    <dbReference type="NCBI Taxonomy" id="98765"/>
    <lineage>
        <taxon>Eukaryota</taxon>
        <taxon>Fungi</taxon>
        <taxon>Dikarya</taxon>
        <taxon>Basidiomycota</taxon>
        <taxon>Agaricomycotina</taxon>
        <taxon>Agaricomycetes</taxon>
        <taxon>Polyporales</taxon>
        <taxon>Meruliaceae</taxon>
        <taxon>Hermanssonia</taxon>
    </lineage>
</organism>
<proteinExistence type="predicted"/>
<dbReference type="Proteomes" id="UP000186601">
    <property type="component" value="Unassembled WGS sequence"/>
</dbReference>
<evidence type="ECO:0000256" key="2">
    <source>
        <dbReference type="SAM" id="Phobius"/>
    </source>
</evidence>
<gene>
    <name evidence="3" type="ORF">PHLCEN_2v5993</name>
</gene>
<keyword evidence="2" id="KW-0812">Transmembrane</keyword>
<evidence type="ECO:0000313" key="4">
    <source>
        <dbReference type="Proteomes" id="UP000186601"/>
    </source>
</evidence>
<evidence type="ECO:0000313" key="3">
    <source>
        <dbReference type="EMBL" id="PSR82560.1"/>
    </source>
</evidence>
<feature type="transmembrane region" description="Helical" evidence="2">
    <location>
        <begin position="6"/>
        <end position="25"/>
    </location>
</feature>
<sequence>METPAWTTAVVGGLLLCCLLSAIAVRRRRGQSYLPGPGGGFLQPNRTGYGNAQPQAAGFGNTNHQYNQQQPEWNNNTATAGGVGTYQPPAGPPPAYHGKETYVGQGQNGGAPQPGGFAPPPGPPSAAHVNDNSVRFDMLHTSIC</sequence>
<comment type="caution">
    <text evidence="3">The sequence shown here is derived from an EMBL/GenBank/DDBJ whole genome shotgun (WGS) entry which is preliminary data.</text>
</comment>
<feature type="compositionally biased region" description="Polar residues" evidence="1">
    <location>
        <begin position="55"/>
        <end position="79"/>
    </location>
</feature>
<reference evidence="3 4" key="1">
    <citation type="submission" date="2018-02" db="EMBL/GenBank/DDBJ databases">
        <title>Genome sequence of the basidiomycete white-rot fungus Phlebia centrifuga.</title>
        <authorList>
            <person name="Granchi Z."/>
            <person name="Peng M."/>
            <person name="de Vries R.P."/>
            <person name="Hilden K."/>
            <person name="Makela M.R."/>
            <person name="Grigoriev I."/>
            <person name="Riley R."/>
        </authorList>
    </citation>
    <scope>NUCLEOTIDE SEQUENCE [LARGE SCALE GENOMIC DNA]</scope>
    <source>
        <strain evidence="3 4">FBCC195</strain>
    </source>
</reference>
<keyword evidence="4" id="KW-1185">Reference proteome</keyword>
<feature type="region of interest" description="Disordered" evidence="1">
    <location>
        <begin position="55"/>
        <end position="130"/>
    </location>
</feature>
<protein>
    <submittedName>
        <fullName evidence="3">Uncharacterized protein</fullName>
    </submittedName>
</protein>